<dbReference type="RefSeq" id="WP_377747855.1">
    <property type="nucleotide sequence ID" value="NZ_JBHRVM010000001.1"/>
</dbReference>
<name>A0A4R3VIW9_9BURK</name>
<dbReference type="Gene3D" id="3.20.20.140">
    <property type="entry name" value="Metal-dependent hydrolases"/>
    <property type="match status" value="1"/>
</dbReference>
<organism evidence="1 2">
    <name type="scientific">Paracandidimonas soli</name>
    <dbReference type="NCBI Taxonomy" id="1917182"/>
    <lineage>
        <taxon>Bacteria</taxon>
        <taxon>Pseudomonadati</taxon>
        <taxon>Pseudomonadota</taxon>
        <taxon>Betaproteobacteria</taxon>
        <taxon>Burkholderiales</taxon>
        <taxon>Alcaligenaceae</taxon>
        <taxon>Paracandidimonas</taxon>
    </lineage>
</organism>
<dbReference type="AlphaFoldDB" id="A0A4R3VIW9"/>
<accession>A0A4R3VIW9</accession>
<gene>
    <name evidence="1" type="ORF">EV686_101383</name>
</gene>
<evidence type="ECO:0000313" key="1">
    <source>
        <dbReference type="EMBL" id="TCV02925.1"/>
    </source>
</evidence>
<reference evidence="1 2" key="1">
    <citation type="submission" date="2019-03" db="EMBL/GenBank/DDBJ databases">
        <title>Genomic Encyclopedia of Type Strains, Phase IV (KMG-IV): sequencing the most valuable type-strain genomes for metagenomic binning, comparative biology and taxonomic classification.</title>
        <authorList>
            <person name="Goeker M."/>
        </authorList>
    </citation>
    <scope>NUCLEOTIDE SEQUENCE [LARGE SCALE GENOMIC DNA]</scope>
    <source>
        <strain evidence="1 2">DSM 100048</strain>
    </source>
</reference>
<protein>
    <submittedName>
        <fullName evidence="1">Uncharacterized protein</fullName>
    </submittedName>
</protein>
<dbReference type="EMBL" id="SMBX01000001">
    <property type="protein sequence ID" value="TCV02925.1"/>
    <property type="molecule type" value="Genomic_DNA"/>
</dbReference>
<keyword evidence="2" id="KW-1185">Reference proteome</keyword>
<evidence type="ECO:0000313" key="2">
    <source>
        <dbReference type="Proteomes" id="UP000294692"/>
    </source>
</evidence>
<proteinExistence type="predicted"/>
<sequence>MCRLQHKNGDQRNGLVAVLPSESISGTSAGSNKRLVTLTAQLRSVSRSGTDWPQGMLPGTMPNDAELVELLARRLSMPELREQALVRNPVALYDFGSPA</sequence>
<comment type="caution">
    <text evidence="1">The sequence shown here is derived from an EMBL/GenBank/DDBJ whole genome shotgun (WGS) entry which is preliminary data.</text>
</comment>
<dbReference type="Proteomes" id="UP000294692">
    <property type="component" value="Unassembled WGS sequence"/>
</dbReference>